<gene>
    <name evidence="2" type="ORF">OBBRIDRAFT_631336</name>
</gene>
<evidence type="ECO:0000256" key="1">
    <source>
        <dbReference type="SAM" id="Phobius"/>
    </source>
</evidence>
<dbReference type="AlphaFoldDB" id="A0A8E2DJ39"/>
<dbReference type="Proteomes" id="UP000250043">
    <property type="component" value="Unassembled WGS sequence"/>
</dbReference>
<accession>A0A8E2DJ39</accession>
<keyword evidence="1" id="KW-0472">Membrane</keyword>
<organism evidence="2 3">
    <name type="scientific">Obba rivulosa</name>
    <dbReference type="NCBI Taxonomy" id="1052685"/>
    <lineage>
        <taxon>Eukaryota</taxon>
        <taxon>Fungi</taxon>
        <taxon>Dikarya</taxon>
        <taxon>Basidiomycota</taxon>
        <taxon>Agaricomycotina</taxon>
        <taxon>Agaricomycetes</taxon>
        <taxon>Polyporales</taxon>
        <taxon>Gelatoporiaceae</taxon>
        <taxon>Obba</taxon>
    </lineage>
</organism>
<proteinExistence type="predicted"/>
<evidence type="ECO:0000313" key="3">
    <source>
        <dbReference type="Proteomes" id="UP000250043"/>
    </source>
</evidence>
<reference evidence="2 3" key="1">
    <citation type="submission" date="2016-07" db="EMBL/GenBank/DDBJ databases">
        <title>Draft genome of the white-rot fungus Obba rivulosa 3A-2.</title>
        <authorList>
            <consortium name="DOE Joint Genome Institute"/>
            <person name="Miettinen O."/>
            <person name="Riley R."/>
            <person name="Acob R."/>
            <person name="Barry K."/>
            <person name="Cullen D."/>
            <person name="De Vries R."/>
            <person name="Hainaut M."/>
            <person name="Hatakka A."/>
            <person name="Henrissat B."/>
            <person name="Hilden K."/>
            <person name="Kuo R."/>
            <person name="Labutti K."/>
            <person name="Lipzen A."/>
            <person name="Makela M.R."/>
            <person name="Sandor L."/>
            <person name="Spatafora J.W."/>
            <person name="Grigoriev I.V."/>
            <person name="Hibbett D.S."/>
        </authorList>
    </citation>
    <scope>NUCLEOTIDE SEQUENCE [LARGE SCALE GENOMIC DNA]</scope>
    <source>
        <strain evidence="2 3">3A-2</strain>
    </source>
</reference>
<name>A0A8E2DJ39_9APHY</name>
<protein>
    <submittedName>
        <fullName evidence="2">Uncharacterized protein</fullName>
    </submittedName>
</protein>
<keyword evidence="3" id="KW-1185">Reference proteome</keyword>
<feature type="transmembrane region" description="Helical" evidence="1">
    <location>
        <begin position="64"/>
        <end position="85"/>
    </location>
</feature>
<keyword evidence="1" id="KW-1133">Transmembrane helix</keyword>
<dbReference type="EMBL" id="KV722414">
    <property type="protein sequence ID" value="OCH89995.1"/>
    <property type="molecule type" value="Genomic_DNA"/>
</dbReference>
<evidence type="ECO:0000313" key="2">
    <source>
        <dbReference type="EMBL" id="OCH89995.1"/>
    </source>
</evidence>
<sequence>MSSEFLTQNANIELTERSRQASLQVGKIKHTIPRSLRHVVDVLRVPDPKKMPTMWRVRKACRRLCVWIPIIVQFYQILSVSVAWATL</sequence>
<keyword evidence="1" id="KW-0812">Transmembrane</keyword>